<dbReference type="Pfam" id="PF07715">
    <property type="entry name" value="Plug"/>
    <property type="match status" value="1"/>
</dbReference>
<evidence type="ECO:0000256" key="1">
    <source>
        <dbReference type="ARBA" id="ARBA00004571"/>
    </source>
</evidence>
<evidence type="ECO:0000256" key="14">
    <source>
        <dbReference type="SAM" id="SignalP"/>
    </source>
</evidence>
<dbReference type="RefSeq" id="WP_013344750.1">
    <property type="nucleotide sequence ID" value="NC_014541.1"/>
</dbReference>
<evidence type="ECO:0000256" key="7">
    <source>
        <dbReference type="ARBA" id="ARBA00023077"/>
    </source>
</evidence>
<gene>
    <name evidence="17" type="ordered locus">Fbal_1235</name>
</gene>
<evidence type="ECO:0000256" key="8">
    <source>
        <dbReference type="ARBA" id="ARBA00023136"/>
    </source>
</evidence>
<name>E1SL66_FERBD</name>
<evidence type="ECO:0000313" key="17">
    <source>
        <dbReference type="EMBL" id="ADN75444.1"/>
    </source>
</evidence>
<feature type="chain" id="PRO_5003151423" evidence="14">
    <location>
        <begin position="22"/>
        <end position="730"/>
    </location>
</feature>
<keyword evidence="5 11" id="KW-0812">Transmembrane</keyword>
<feature type="domain" description="TonB-dependent receptor plug" evidence="16">
    <location>
        <begin position="44"/>
        <end position="154"/>
    </location>
</feature>
<evidence type="ECO:0000256" key="12">
    <source>
        <dbReference type="RuleBase" id="RU003357"/>
    </source>
</evidence>
<evidence type="ECO:0000259" key="16">
    <source>
        <dbReference type="Pfam" id="PF07715"/>
    </source>
</evidence>
<dbReference type="InterPro" id="IPR010949">
    <property type="entry name" value="TonB_Hb/transfer/lactofer_rcpt"/>
</dbReference>
<keyword evidence="8 11" id="KW-0472">Membrane</keyword>
<dbReference type="InterPro" id="IPR037066">
    <property type="entry name" value="Plug_dom_sf"/>
</dbReference>
<dbReference type="AlphaFoldDB" id="E1SL66"/>
<feature type="domain" description="TonB-dependent receptor-like beta-barrel" evidence="15">
    <location>
        <begin position="272"/>
        <end position="691"/>
    </location>
</feature>
<dbReference type="InterPro" id="IPR011276">
    <property type="entry name" value="TonB_haem/Hb_rcpt"/>
</dbReference>
<dbReference type="InterPro" id="IPR012910">
    <property type="entry name" value="Plug_dom"/>
</dbReference>
<dbReference type="GO" id="GO:0015232">
    <property type="term" value="F:heme transmembrane transporter activity"/>
    <property type="evidence" value="ECO:0007669"/>
    <property type="project" value="InterPro"/>
</dbReference>
<evidence type="ECO:0000256" key="10">
    <source>
        <dbReference type="ARBA" id="ARBA00023237"/>
    </source>
</evidence>
<dbReference type="Gene3D" id="2.40.170.20">
    <property type="entry name" value="TonB-dependent receptor, beta-barrel domain"/>
    <property type="match status" value="1"/>
</dbReference>
<dbReference type="NCBIfam" id="TIGR01786">
    <property type="entry name" value="TonB-hemlactrns"/>
    <property type="match status" value="1"/>
</dbReference>
<dbReference type="InterPro" id="IPR036942">
    <property type="entry name" value="Beta-barrel_TonB_sf"/>
</dbReference>
<evidence type="ECO:0000256" key="5">
    <source>
        <dbReference type="ARBA" id="ARBA00022692"/>
    </source>
</evidence>
<dbReference type="GO" id="GO:0009279">
    <property type="term" value="C:cell outer membrane"/>
    <property type="evidence" value="ECO:0007669"/>
    <property type="project" value="UniProtKB-SubCell"/>
</dbReference>
<evidence type="ECO:0000256" key="9">
    <source>
        <dbReference type="ARBA" id="ARBA00023170"/>
    </source>
</evidence>
<dbReference type="NCBIfam" id="TIGR01785">
    <property type="entry name" value="TonB-hemin"/>
    <property type="match status" value="1"/>
</dbReference>
<keyword evidence="7 12" id="KW-0798">TonB box</keyword>
<evidence type="ECO:0000256" key="11">
    <source>
        <dbReference type="PROSITE-ProRule" id="PRU01360"/>
    </source>
</evidence>
<dbReference type="Pfam" id="PF00593">
    <property type="entry name" value="TonB_dep_Rec_b-barrel"/>
    <property type="match status" value="1"/>
</dbReference>
<dbReference type="EMBL" id="CP002209">
    <property type="protein sequence ID" value="ADN75444.1"/>
    <property type="molecule type" value="Genomic_DNA"/>
</dbReference>
<dbReference type="InterPro" id="IPR000531">
    <property type="entry name" value="Beta-barrel_TonB"/>
</dbReference>
<dbReference type="CDD" id="cd01347">
    <property type="entry name" value="ligand_gated_channel"/>
    <property type="match status" value="1"/>
</dbReference>
<dbReference type="eggNOG" id="COG4771">
    <property type="taxonomic scope" value="Bacteria"/>
</dbReference>
<protein>
    <submittedName>
        <fullName evidence="17">TonB-dependent hemoglobin/transferrin/lactoferrin family receptor</fullName>
    </submittedName>
</protein>
<sequence length="730" mass="80997">MVKVSKVAVSVLLAISPSVMAEAVPVTQFDQVVVSASRGEEQKAQDVPASMVVITEEKIEREQAASVADLVKYEPGVSVSGSGRFGGSSVNIRGIEGNRVKILIDGVDQPSEYDSGTEFMRAGRNFVDVDTLKRVEIIKSPASSLYGSDALGGVVAYTTKDPADYLGPDNRFGGSAKVAYHGDSETWSETLALAGRTGGLEALLQYTRRDGHELDNQGTQGGISDERTQPNPLDISSDSLLGKLIYKGFEDHEIGLVADLYAEQSESDLLTENDGAPGEEGVTYANQRSDDSADRLRLGLYHRIDKDTLLFDRLKWQLDWQQSETTQTTYNWYQYTGDRRLDRQYDEDRLGFTLDLHKSLTTGAISHTFSYGAEYEDRSLENHNTTTVYATGDVTESRYVPKADATSYGIYLQDEMVWGALRITPGVRYDNFRMTPNKDDLYHYPETFEDHKSDKVTWRLGALYQISDNVAVFGQYAQGFRAPDLKEMYYAEDSGRGYALLPNSELDPEQSDAYELGLRLSGSYGAMELVGFYNDYQDFIEQTVAYGDPAYPYGLFQYNNVAEATIKGAELSAELWLDAMGAPEGWVMNLAVAYADGEGKDDADSAERPLNSVNPWSSVIGLAYDHSSERWGGALNLTYSAAKDSDDIAPPTDFMGNPQEAFATDSYTVVDLLAYYKPMENLTLRAGVENLFDEVYIQWQDVAGMEAGRSYMDRYTQPGRNFNVSVKFDF</sequence>
<evidence type="ECO:0000259" key="15">
    <source>
        <dbReference type="Pfam" id="PF00593"/>
    </source>
</evidence>
<dbReference type="STRING" id="550540.Fbal_1235"/>
<keyword evidence="10 11" id="KW-0998">Cell outer membrane</keyword>
<proteinExistence type="inferred from homology"/>
<evidence type="ECO:0000256" key="2">
    <source>
        <dbReference type="ARBA" id="ARBA00008143"/>
    </source>
</evidence>
<dbReference type="GO" id="GO:0044718">
    <property type="term" value="P:siderophore transmembrane transport"/>
    <property type="evidence" value="ECO:0007669"/>
    <property type="project" value="TreeGrafter"/>
</dbReference>
<dbReference type="PANTHER" id="PTHR30069:SF29">
    <property type="entry name" value="HEMOGLOBIN AND HEMOGLOBIN-HAPTOGLOBIN-BINDING PROTEIN 1-RELATED"/>
    <property type="match status" value="1"/>
</dbReference>
<dbReference type="KEGG" id="fbl:Fbal_1235"/>
<evidence type="ECO:0000256" key="4">
    <source>
        <dbReference type="ARBA" id="ARBA00022452"/>
    </source>
</evidence>
<evidence type="ECO:0000256" key="6">
    <source>
        <dbReference type="ARBA" id="ARBA00022729"/>
    </source>
</evidence>
<dbReference type="GO" id="GO:0015344">
    <property type="term" value="F:siderophore uptake transmembrane transporter activity"/>
    <property type="evidence" value="ECO:0007669"/>
    <property type="project" value="TreeGrafter"/>
</dbReference>
<dbReference type="Proteomes" id="UP000006683">
    <property type="component" value="Chromosome"/>
</dbReference>
<feature type="signal peptide" evidence="14">
    <location>
        <begin position="1"/>
        <end position="21"/>
    </location>
</feature>
<dbReference type="SUPFAM" id="SSF56935">
    <property type="entry name" value="Porins"/>
    <property type="match status" value="1"/>
</dbReference>
<dbReference type="PROSITE" id="PS52016">
    <property type="entry name" value="TONB_DEPENDENT_REC_3"/>
    <property type="match status" value="1"/>
</dbReference>
<accession>E1SL66</accession>
<reference evidence="17 18" key="1">
    <citation type="journal article" date="2010" name="Stand. Genomic Sci.">
        <title>Complete genome sequence of Ferrimonas balearica type strain (PAT).</title>
        <authorList>
            <person name="Nolan M."/>
            <person name="Sikorski J."/>
            <person name="Davenport K."/>
            <person name="Lucas S."/>
            <person name="Glavina Del Rio T."/>
            <person name="Tice H."/>
            <person name="Cheng J."/>
            <person name="Goodwin L."/>
            <person name="Pitluck S."/>
            <person name="Liolios K."/>
            <person name="Ivanova N."/>
            <person name="Mavromatis K."/>
            <person name="Ovchinnikova G."/>
            <person name="Pati A."/>
            <person name="Chen A."/>
            <person name="Palaniappan K."/>
            <person name="Land M."/>
            <person name="Hauser L."/>
            <person name="Chang Y."/>
            <person name="Jeffries C."/>
            <person name="Tapia R."/>
            <person name="Brettin T."/>
            <person name="Detter J."/>
            <person name="Han C."/>
            <person name="Yasawong M."/>
            <person name="Rohde M."/>
            <person name="Tindall B."/>
            <person name="Goker M."/>
            <person name="Woyke T."/>
            <person name="Bristow J."/>
            <person name="Eisen J."/>
            <person name="Markowitz V."/>
            <person name="Hugenholtz P."/>
            <person name="Kyrpides N."/>
            <person name="Klenk H."/>
            <person name="Lapidus A."/>
        </authorList>
    </citation>
    <scope>NUCLEOTIDE SEQUENCE [LARGE SCALE GENOMIC DNA]</scope>
    <source>
        <strain evidence="18">DSM 9799 / CCM 4581 / KCTC 23876 / PAT</strain>
    </source>
</reference>
<evidence type="ECO:0000256" key="3">
    <source>
        <dbReference type="ARBA" id="ARBA00022448"/>
    </source>
</evidence>
<dbReference type="GeneID" id="67181467"/>
<organism evidence="17 18">
    <name type="scientific">Ferrimonas balearica (strain DSM 9799 / CCM 4581 / KCTC 23876 / PAT)</name>
    <dbReference type="NCBI Taxonomy" id="550540"/>
    <lineage>
        <taxon>Bacteria</taxon>
        <taxon>Pseudomonadati</taxon>
        <taxon>Pseudomonadota</taxon>
        <taxon>Gammaproteobacteria</taxon>
        <taxon>Alteromonadales</taxon>
        <taxon>Ferrimonadaceae</taxon>
        <taxon>Ferrimonas</taxon>
    </lineage>
</organism>
<evidence type="ECO:0000313" key="18">
    <source>
        <dbReference type="Proteomes" id="UP000006683"/>
    </source>
</evidence>
<dbReference type="Gene3D" id="2.170.130.10">
    <property type="entry name" value="TonB-dependent receptor, plug domain"/>
    <property type="match status" value="1"/>
</dbReference>
<keyword evidence="18" id="KW-1185">Reference proteome</keyword>
<keyword evidence="9 17" id="KW-0675">Receptor</keyword>
<comment type="similarity">
    <text evidence="2">Belongs to the TonB-dependent receptor family. Hemoglobin/haptoglobin binding protein subfamily.</text>
</comment>
<feature type="region of interest" description="Disordered" evidence="13">
    <location>
        <begin position="212"/>
        <end position="234"/>
    </location>
</feature>
<dbReference type="PANTHER" id="PTHR30069">
    <property type="entry name" value="TONB-DEPENDENT OUTER MEMBRANE RECEPTOR"/>
    <property type="match status" value="1"/>
</dbReference>
<dbReference type="OrthoDB" id="9764669at2"/>
<dbReference type="InterPro" id="IPR039426">
    <property type="entry name" value="TonB-dep_rcpt-like"/>
</dbReference>
<dbReference type="HOGENOM" id="CLU_008287_19_0_6"/>
<comment type="subcellular location">
    <subcellularLocation>
        <location evidence="1 11">Cell outer membrane</location>
        <topology evidence="1 11">Multi-pass membrane protein</topology>
    </subcellularLocation>
</comment>
<keyword evidence="4 11" id="KW-1134">Transmembrane beta strand</keyword>
<evidence type="ECO:0000256" key="13">
    <source>
        <dbReference type="SAM" id="MobiDB-lite"/>
    </source>
</evidence>
<keyword evidence="3 11" id="KW-0813">Transport</keyword>
<keyword evidence="6 14" id="KW-0732">Signal</keyword>